<evidence type="ECO:0000313" key="3">
    <source>
        <dbReference type="Proteomes" id="UP000887560"/>
    </source>
</evidence>
<evidence type="ECO:0000313" key="4">
    <source>
        <dbReference type="WBParaSite" id="scf7180000423109.g10233"/>
    </source>
</evidence>
<organism evidence="3 4">
    <name type="scientific">Meloidogyne floridensis</name>
    <dbReference type="NCBI Taxonomy" id="298350"/>
    <lineage>
        <taxon>Eukaryota</taxon>
        <taxon>Metazoa</taxon>
        <taxon>Ecdysozoa</taxon>
        <taxon>Nematoda</taxon>
        <taxon>Chromadorea</taxon>
        <taxon>Rhabditida</taxon>
        <taxon>Tylenchina</taxon>
        <taxon>Tylenchomorpha</taxon>
        <taxon>Tylenchoidea</taxon>
        <taxon>Meloidogynidae</taxon>
        <taxon>Meloidogyninae</taxon>
        <taxon>Meloidogyne</taxon>
    </lineage>
</organism>
<evidence type="ECO:0000256" key="1">
    <source>
        <dbReference type="SAM" id="MobiDB-lite"/>
    </source>
</evidence>
<accession>A0A915P0P3</accession>
<feature type="transmembrane region" description="Helical" evidence="2">
    <location>
        <begin position="12"/>
        <end position="37"/>
    </location>
</feature>
<feature type="region of interest" description="Disordered" evidence="1">
    <location>
        <begin position="89"/>
        <end position="122"/>
    </location>
</feature>
<dbReference type="Proteomes" id="UP000887560">
    <property type="component" value="Unplaced"/>
</dbReference>
<dbReference type="WBParaSite" id="scf7180000423109.g10233">
    <property type="protein sequence ID" value="scf7180000423109.g10233"/>
    <property type="gene ID" value="scf7180000423109.g10233"/>
</dbReference>
<proteinExistence type="predicted"/>
<keyword evidence="2" id="KW-0812">Transmembrane</keyword>
<keyword evidence="2" id="KW-0472">Membrane</keyword>
<name>A0A915P0P3_9BILA</name>
<feature type="compositionally biased region" description="Low complexity" evidence="1">
    <location>
        <begin position="101"/>
        <end position="111"/>
    </location>
</feature>
<protein>
    <submittedName>
        <fullName evidence="4">Nematode cuticle collagen N-terminal domain-containing protein</fullName>
    </submittedName>
</protein>
<sequence>MYFNSPIKCHSSLAASIAIFCSVGVIFSCGFVGIMLINELNILYEEIVADLEISSVTNKEAWNNILNLQNKYSKNKNILESKRRSPRDLYLADESRSELCPRGLPGAPGARGEQGGLRKPHF</sequence>
<keyword evidence="2" id="KW-1133">Transmembrane helix</keyword>
<reference evidence="4" key="1">
    <citation type="submission" date="2022-11" db="UniProtKB">
        <authorList>
            <consortium name="WormBaseParasite"/>
        </authorList>
    </citation>
    <scope>IDENTIFICATION</scope>
</reference>
<evidence type="ECO:0000256" key="2">
    <source>
        <dbReference type="SAM" id="Phobius"/>
    </source>
</evidence>
<keyword evidence="3" id="KW-1185">Reference proteome</keyword>
<dbReference type="AlphaFoldDB" id="A0A915P0P3"/>